<feature type="region of interest" description="Disordered" evidence="1">
    <location>
        <begin position="254"/>
        <end position="341"/>
    </location>
</feature>
<organism evidence="5 6">
    <name type="scientific">Halogeometricum limi</name>
    <dbReference type="NCBI Taxonomy" id="555875"/>
    <lineage>
        <taxon>Archaea</taxon>
        <taxon>Methanobacteriati</taxon>
        <taxon>Methanobacteriota</taxon>
        <taxon>Stenosarchaea group</taxon>
        <taxon>Halobacteria</taxon>
        <taxon>Halobacteriales</taxon>
        <taxon>Haloferacaceae</taxon>
        <taxon>Halogeometricum</taxon>
    </lineage>
</organism>
<reference evidence="6" key="1">
    <citation type="submission" date="2016-10" db="EMBL/GenBank/DDBJ databases">
        <authorList>
            <person name="Varghese N."/>
            <person name="Submissions S."/>
        </authorList>
    </citation>
    <scope>NUCLEOTIDE SEQUENCE [LARGE SCALE GENOMIC DNA]</scope>
    <source>
        <strain evidence="6">CGMCC 1.8711</strain>
    </source>
</reference>
<dbReference type="Pfam" id="PF26272">
    <property type="entry name" value="DUF8073_N"/>
    <property type="match status" value="1"/>
</dbReference>
<dbReference type="EMBL" id="FOYS01000005">
    <property type="protein sequence ID" value="SFR65373.1"/>
    <property type="molecule type" value="Genomic_DNA"/>
</dbReference>
<gene>
    <name evidence="5" type="ORF">SAMN04488124_3181</name>
</gene>
<evidence type="ECO:0000259" key="4">
    <source>
        <dbReference type="Pfam" id="PF26272"/>
    </source>
</evidence>
<evidence type="ECO:0000256" key="1">
    <source>
        <dbReference type="SAM" id="MobiDB-lite"/>
    </source>
</evidence>
<feature type="domain" description="DUF8073" evidence="3">
    <location>
        <begin position="211"/>
        <end position="251"/>
    </location>
</feature>
<evidence type="ECO:0000259" key="3">
    <source>
        <dbReference type="Pfam" id="PF26271"/>
    </source>
</evidence>
<feature type="compositionally biased region" description="Acidic residues" evidence="1">
    <location>
        <begin position="314"/>
        <end position="331"/>
    </location>
</feature>
<dbReference type="AlphaFoldDB" id="A0A1I6IFB3"/>
<keyword evidence="6" id="KW-1185">Reference proteome</keyword>
<sequence>MIHDVSQFSNDMALQTSFDALSEIVEQFESDGRTLRSIEASTGDASSDALRVAMDVPLSLLAPEGSCPDLTPSGASLTADGGLCVEFDTDAVDELVATSDAVVSAETRDVSLSPEAELVVSVVLHIDPDGDSPRRIETDGHADVGAGGTTDVETESAATPTVTETSDSGTDANDAGVADDADGSAPTVDDDTADDETDELAAVRDESVPPYEDTPYLRHLYDTCETFVEMSRKIEMDVASETVRRYMIEAGVHDPTSYDTQSTSAEPSTSSKPSMSSEPSTSAEPSTPQSTSVPETGSERAETDAAESSSDDAAVVDEPDAPESAAAEDAESVPTEQLVTDGLGLPDDCRIEDVVDAVVESTTLFEVQRRLDMDRQPTQELLRQLNLLDLVVHRVADGPKRRVSYEDVATRIRQCTPTTA</sequence>
<evidence type="ECO:0000313" key="6">
    <source>
        <dbReference type="Proteomes" id="UP000243250"/>
    </source>
</evidence>
<feature type="region of interest" description="Disordered" evidence="1">
    <location>
        <begin position="127"/>
        <end position="194"/>
    </location>
</feature>
<feature type="compositionally biased region" description="Polar residues" evidence="1">
    <location>
        <begin position="156"/>
        <end position="168"/>
    </location>
</feature>
<dbReference type="InterPro" id="IPR058810">
    <property type="entry name" value="DUF8073_C"/>
</dbReference>
<dbReference type="Pfam" id="PF26270">
    <property type="entry name" value="DUF8073_C"/>
    <property type="match status" value="1"/>
</dbReference>
<feature type="compositionally biased region" description="Low complexity" evidence="1">
    <location>
        <begin position="260"/>
        <end position="292"/>
    </location>
</feature>
<name>A0A1I6IFB3_9EURY</name>
<proteinExistence type="predicted"/>
<evidence type="ECO:0000259" key="2">
    <source>
        <dbReference type="Pfam" id="PF26270"/>
    </source>
</evidence>
<evidence type="ECO:0000313" key="5">
    <source>
        <dbReference type="EMBL" id="SFR65373.1"/>
    </source>
</evidence>
<dbReference type="InterPro" id="IPR058809">
    <property type="entry name" value="DUF8073_M"/>
</dbReference>
<dbReference type="Pfam" id="PF26271">
    <property type="entry name" value="DUF8073_M"/>
    <property type="match status" value="1"/>
</dbReference>
<accession>A0A1I6IFB3</accession>
<dbReference type="Proteomes" id="UP000243250">
    <property type="component" value="Unassembled WGS sequence"/>
</dbReference>
<feature type="compositionally biased region" description="Acidic residues" evidence="1">
    <location>
        <begin position="177"/>
        <end position="194"/>
    </location>
</feature>
<feature type="domain" description="DUF8073" evidence="4">
    <location>
        <begin position="15"/>
        <end position="126"/>
    </location>
</feature>
<dbReference type="STRING" id="555875.SAMN04488124_3181"/>
<feature type="domain" description="DUF8073" evidence="2">
    <location>
        <begin position="352"/>
        <end position="416"/>
    </location>
</feature>
<feature type="compositionally biased region" description="Basic and acidic residues" evidence="1">
    <location>
        <begin position="127"/>
        <end position="142"/>
    </location>
</feature>
<dbReference type="InterPro" id="IPR058811">
    <property type="entry name" value="DUF8073_N"/>
</dbReference>
<protein>
    <submittedName>
        <fullName evidence="5">Uncharacterized protein</fullName>
    </submittedName>
</protein>